<comment type="caution">
    <text evidence="2">The sequence shown here is derived from an EMBL/GenBank/DDBJ whole genome shotgun (WGS) entry which is preliminary data.</text>
</comment>
<feature type="transmembrane region" description="Helical" evidence="1">
    <location>
        <begin position="74"/>
        <end position="96"/>
    </location>
</feature>
<evidence type="ECO:0000256" key="1">
    <source>
        <dbReference type="SAM" id="Phobius"/>
    </source>
</evidence>
<evidence type="ECO:0000313" key="2">
    <source>
        <dbReference type="EMBL" id="KAJ6222032.1"/>
    </source>
</evidence>
<proteinExistence type="predicted"/>
<reference evidence="2" key="1">
    <citation type="submission" date="2022-12" db="EMBL/GenBank/DDBJ databases">
        <title>Genome assemblies of Blomia tropicalis.</title>
        <authorList>
            <person name="Cui Y."/>
        </authorList>
    </citation>
    <scope>NUCLEOTIDE SEQUENCE</scope>
    <source>
        <tissue evidence="2">Adult mites</tissue>
    </source>
</reference>
<dbReference type="OrthoDB" id="6515291at2759"/>
<protein>
    <submittedName>
        <fullName evidence="2">Uncharacterized protein</fullName>
    </submittedName>
</protein>
<feature type="transmembrane region" description="Helical" evidence="1">
    <location>
        <begin position="29"/>
        <end position="54"/>
    </location>
</feature>
<name>A0A9Q0MD24_BLOTA</name>
<keyword evidence="1" id="KW-1133">Transmembrane helix</keyword>
<evidence type="ECO:0000313" key="3">
    <source>
        <dbReference type="Proteomes" id="UP001142055"/>
    </source>
</evidence>
<dbReference type="Proteomes" id="UP001142055">
    <property type="component" value="Chromosome 1"/>
</dbReference>
<organism evidence="2 3">
    <name type="scientific">Blomia tropicalis</name>
    <name type="common">Mite</name>
    <dbReference type="NCBI Taxonomy" id="40697"/>
    <lineage>
        <taxon>Eukaryota</taxon>
        <taxon>Metazoa</taxon>
        <taxon>Ecdysozoa</taxon>
        <taxon>Arthropoda</taxon>
        <taxon>Chelicerata</taxon>
        <taxon>Arachnida</taxon>
        <taxon>Acari</taxon>
        <taxon>Acariformes</taxon>
        <taxon>Sarcoptiformes</taxon>
        <taxon>Astigmata</taxon>
        <taxon>Glycyphagoidea</taxon>
        <taxon>Echimyopodidae</taxon>
        <taxon>Blomia</taxon>
    </lineage>
</organism>
<sequence length="182" mass="20795">MLTLNSQHVNSTNIPKKIKRRFKLRHQTLLYKIACLIYLFLVILLFTFFIVRTFKSKYRLEADCDITNWIDSVITGLTLTSTMLASILLISSLTYVGEVENRSESKEMAIMNAINRTEDFIRRNSQAPSVHAGEIGINFKRNSSICSNSWLSAVRTEAYETQRRMSLAPSFISKSTMVEGGR</sequence>
<keyword evidence="3" id="KW-1185">Reference proteome</keyword>
<dbReference type="EMBL" id="JAPWDV010000001">
    <property type="protein sequence ID" value="KAJ6222032.1"/>
    <property type="molecule type" value="Genomic_DNA"/>
</dbReference>
<dbReference type="AlphaFoldDB" id="A0A9Q0MD24"/>
<accession>A0A9Q0MD24</accession>
<keyword evidence="1" id="KW-0812">Transmembrane</keyword>
<gene>
    <name evidence="2" type="ORF">RDWZM_000577</name>
</gene>
<dbReference type="OMA" id="NEAYENQ"/>
<keyword evidence="1" id="KW-0472">Membrane</keyword>